<dbReference type="InterPro" id="IPR049449">
    <property type="entry name" value="TesB_ACOT8-like_N"/>
</dbReference>
<organism evidence="3 4">
    <name type="scientific">Sulfobacillus benefaciens</name>
    <dbReference type="NCBI Taxonomy" id="453960"/>
    <lineage>
        <taxon>Bacteria</taxon>
        <taxon>Bacillati</taxon>
        <taxon>Bacillota</taxon>
        <taxon>Clostridia</taxon>
        <taxon>Eubacteriales</taxon>
        <taxon>Clostridiales Family XVII. Incertae Sedis</taxon>
        <taxon>Sulfobacillus</taxon>
    </lineage>
</organism>
<accession>A0A2T2XJN4</accession>
<evidence type="ECO:0000313" key="4">
    <source>
        <dbReference type="Proteomes" id="UP000242972"/>
    </source>
</evidence>
<feature type="domain" description="Acyl-CoA thioesterase-like N-terminal HotDog" evidence="1">
    <location>
        <begin position="30"/>
        <end position="101"/>
    </location>
</feature>
<comment type="caution">
    <text evidence="3">The sequence shown here is derived from an EMBL/GenBank/DDBJ whole genome shotgun (WGS) entry which is preliminary data.</text>
</comment>
<sequence length="264" mass="29372">MTESESVFYTLGTNLLMPSELARGPGNSSYAHGGAPAGLVVALVERELKDDQWITCRLSLDFYRPVPLRPLSYSIERRQGSSIAHHWITLRENNKDILTAHLVSMRREPIELPEGRPNPPVVEDPGVLPDLRVEDMPSGQKSFYYTAMEAKSVPSDHIEGTRRGWFRFLYPLLDRDVVSPTVRAAATADFGSGFSCPLSFREYVFPNIDMTMSIHRTPAGEWIGMSSRTRLGSDGVGVTHSTLLDLQGPFGIAVQTLQLRMRPG</sequence>
<feature type="domain" description="Acyl-CoA thioesterase-like C-terminal" evidence="2">
    <location>
        <begin position="136"/>
        <end position="257"/>
    </location>
</feature>
<proteinExistence type="predicted"/>
<dbReference type="SUPFAM" id="SSF54637">
    <property type="entry name" value="Thioesterase/thiol ester dehydrase-isomerase"/>
    <property type="match status" value="2"/>
</dbReference>
<gene>
    <name evidence="3" type="ORF">C7B46_04530</name>
</gene>
<dbReference type="InterPro" id="IPR029069">
    <property type="entry name" value="HotDog_dom_sf"/>
</dbReference>
<reference evidence="3 4" key="1">
    <citation type="journal article" date="2014" name="BMC Genomics">
        <title>Comparison of environmental and isolate Sulfobacillus genomes reveals diverse carbon, sulfur, nitrogen, and hydrogen metabolisms.</title>
        <authorList>
            <person name="Justice N.B."/>
            <person name="Norman A."/>
            <person name="Brown C.T."/>
            <person name="Singh A."/>
            <person name="Thomas B.C."/>
            <person name="Banfield J.F."/>
        </authorList>
    </citation>
    <scope>NUCLEOTIDE SEQUENCE [LARGE SCALE GENOMIC DNA]</scope>
    <source>
        <strain evidence="3">AMDSBA4</strain>
    </source>
</reference>
<evidence type="ECO:0008006" key="5">
    <source>
        <dbReference type="Google" id="ProtNLM"/>
    </source>
</evidence>
<dbReference type="AlphaFoldDB" id="A0A2T2XJN4"/>
<dbReference type="InterPro" id="IPR049450">
    <property type="entry name" value="ACOT8-like_C"/>
</dbReference>
<evidence type="ECO:0000259" key="1">
    <source>
        <dbReference type="Pfam" id="PF13622"/>
    </source>
</evidence>
<dbReference type="Pfam" id="PF13622">
    <property type="entry name" value="4HBT_3"/>
    <property type="match status" value="1"/>
</dbReference>
<dbReference type="Gene3D" id="2.40.160.210">
    <property type="entry name" value="Acyl-CoA thioesterase, double hotdog domain"/>
    <property type="match status" value="1"/>
</dbReference>
<dbReference type="EMBL" id="PXYW01000007">
    <property type="protein sequence ID" value="PSR34706.1"/>
    <property type="molecule type" value="Genomic_DNA"/>
</dbReference>
<dbReference type="InterPro" id="IPR042171">
    <property type="entry name" value="Acyl-CoA_hotdog"/>
</dbReference>
<evidence type="ECO:0000313" key="3">
    <source>
        <dbReference type="EMBL" id="PSR34706.1"/>
    </source>
</evidence>
<dbReference type="Pfam" id="PF20789">
    <property type="entry name" value="4HBT_3C"/>
    <property type="match status" value="1"/>
</dbReference>
<protein>
    <recommendedName>
        <fullName evidence="5">Thioesterase family protein</fullName>
    </recommendedName>
</protein>
<evidence type="ECO:0000259" key="2">
    <source>
        <dbReference type="Pfam" id="PF20789"/>
    </source>
</evidence>
<dbReference type="Proteomes" id="UP000242972">
    <property type="component" value="Unassembled WGS sequence"/>
</dbReference>
<name>A0A2T2XJN4_9FIRM</name>